<dbReference type="AlphaFoldDB" id="A0A8G2BWG6"/>
<feature type="signal peptide" evidence="1">
    <location>
        <begin position="1"/>
        <end position="22"/>
    </location>
</feature>
<sequence length="272" mass="28768">MKTRTCLFIFCLLITVSVGCIAQKSIRGNGHIITKKIEISDYESINMIGCSAYIEYKQSDETPKLTVIIDENVLPYISIKVEGGTLKVAPKALDDPDNEWRNTCNINPSKFKIITNSKNLKEIQAVGSGDFSVLSDLSINKLAVNLAGSGSVNFTKAVKGSKIALSLAGSGDINANDIRVDNLECSLAGSGDITLGGETPRANYNVASSGEINAYKCIVKKLDCSVAGSGEIKAYATENIDATVTGSGSIYHKGNAKASTSVFGPGSIKKVN</sequence>
<dbReference type="EMBL" id="FNVS01000008">
    <property type="protein sequence ID" value="SEF87297.1"/>
    <property type="molecule type" value="Genomic_DNA"/>
</dbReference>
<keyword evidence="1" id="KW-0732">Signal</keyword>
<dbReference type="PANTHER" id="PTHR39200">
    <property type="entry name" value="HYPOTHETICAL EXPORTED PROTEIN"/>
    <property type="match status" value="1"/>
</dbReference>
<dbReference type="PANTHER" id="PTHR39200:SF1">
    <property type="entry name" value="AUTO-TRANSPORTER ADHESIN HEAD GIN DOMAIN-CONTAINING PROTEIN-RELATED"/>
    <property type="match status" value="1"/>
</dbReference>
<name>A0A8G2BWG6_9BACT</name>
<dbReference type="Gene3D" id="2.160.20.120">
    <property type="match status" value="1"/>
</dbReference>
<feature type="domain" description="Putative auto-transporter adhesin head GIN" evidence="2">
    <location>
        <begin position="51"/>
        <end position="256"/>
    </location>
</feature>
<dbReference type="PROSITE" id="PS51257">
    <property type="entry name" value="PROKAR_LIPOPROTEIN"/>
    <property type="match status" value="1"/>
</dbReference>
<evidence type="ECO:0000259" key="2">
    <source>
        <dbReference type="Pfam" id="PF10988"/>
    </source>
</evidence>
<protein>
    <submittedName>
        <fullName evidence="3">Auto-transporter adhesin, head GIN domain</fullName>
    </submittedName>
</protein>
<proteinExistence type="predicted"/>
<dbReference type="InterPro" id="IPR021255">
    <property type="entry name" value="DUF2807"/>
</dbReference>
<accession>A0A8G2BWG6</accession>
<reference evidence="3 4" key="1">
    <citation type="submission" date="2016-10" db="EMBL/GenBank/DDBJ databases">
        <authorList>
            <person name="Varghese N."/>
            <person name="Submissions S."/>
        </authorList>
    </citation>
    <scope>NUCLEOTIDE SEQUENCE [LARGE SCALE GENOMIC DNA]</scope>
    <source>
        <strain evidence="3 4">DSM 29073</strain>
    </source>
</reference>
<feature type="chain" id="PRO_5034195480" evidence="1">
    <location>
        <begin position="23"/>
        <end position="272"/>
    </location>
</feature>
<evidence type="ECO:0000313" key="4">
    <source>
        <dbReference type="Proteomes" id="UP000236725"/>
    </source>
</evidence>
<dbReference type="RefSeq" id="WP_103983344.1">
    <property type="nucleotide sequence ID" value="NZ_FNVS01000008.1"/>
</dbReference>
<keyword evidence="4" id="KW-1185">Reference proteome</keyword>
<gene>
    <name evidence="3" type="ORF">SAMN05444001_108155</name>
</gene>
<evidence type="ECO:0000256" key="1">
    <source>
        <dbReference type="SAM" id="SignalP"/>
    </source>
</evidence>
<evidence type="ECO:0000313" key="3">
    <source>
        <dbReference type="EMBL" id="SEF87297.1"/>
    </source>
</evidence>
<dbReference type="Proteomes" id="UP000236725">
    <property type="component" value="Unassembled WGS sequence"/>
</dbReference>
<dbReference type="Pfam" id="PF10988">
    <property type="entry name" value="DUF2807"/>
    <property type="match status" value="1"/>
</dbReference>
<comment type="caution">
    <text evidence="3">The sequence shown here is derived from an EMBL/GenBank/DDBJ whole genome shotgun (WGS) entry which is preliminary data.</text>
</comment>
<organism evidence="3 4">
    <name type="scientific">Parabacteroides chinchillae</name>
    <dbReference type="NCBI Taxonomy" id="871327"/>
    <lineage>
        <taxon>Bacteria</taxon>
        <taxon>Pseudomonadati</taxon>
        <taxon>Bacteroidota</taxon>
        <taxon>Bacteroidia</taxon>
        <taxon>Bacteroidales</taxon>
        <taxon>Tannerellaceae</taxon>
        <taxon>Parabacteroides</taxon>
    </lineage>
</organism>